<evidence type="ECO:0000256" key="4">
    <source>
        <dbReference type="ARBA" id="ARBA00011233"/>
    </source>
</evidence>
<comment type="similarity">
    <text evidence="3">Belongs to the fucolectin family.</text>
</comment>
<dbReference type="Pfam" id="PF22633">
    <property type="entry name" value="F5_F8_type_C_2"/>
    <property type="match status" value="2"/>
</dbReference>
<evidence type="ECO:0000313" key="12">
    <source>
        <dbReference type="Proteomes" id="UP000008672"/>
    </source>
</evidence>
<evidence type="ECO:0000256" key="3">
    <source>
        <dbReference type="ARBA" id="ARBA00010147"/>
    </source>
</evidence>
<feature type="domain" description="Fucolectin tachylectin-4 pentraxin-1" evidence="10">
    <location>
        <begin position="21"/>
        <end position="169"/>
    </location>
</feature>
<reference evidence="12" key="1">
    <citation type="submission" date="2011-08" db="EMBL/GenBank/DDBJ databases">
        <title>The draft genome of Latimeria chalumnae.</title>
        <authorList>
            <person name="Di Palma F."/>
            <person name="Alfoldi J."/>
            <person name="Johnson J."/>
            <person name="Berlin A."/>
            <person name="Gnerre S."/>
            <person name="Jaffe D."/>
            <person name="MacCallum I."/>
            <person name="Young S."/>
            <person name="Walker B.J."/>
            <person name="Lander E."/>
            <person name="Lindblad-Toh K."/>
        </authorList>
    </citation>
    <scope>NUCLEOTIDE SEQUENCE [LARGE SCALE GENOMIC DNA]</scope>
    <source>
        <strain evidence="12">Wild caught</strain>
    </source>
</reference>
<evidence type="ECO:0000256" key="6">
    <source>
        <dbReference type="ARBA" id="ARBA00022723"/>
    </source>
</evidence>
<organism evidence="11 12">
    <name type="scientific">Latimeria chalumnae</name>
    <name type="common">Coelacanth</name>
    <dbReference type="NCBI Taxonomy" id="7897"/>
    <lineage>
        <taxon>Eukaryota</taxon>
        <taxon>Metazoa</taxon>
        <taxon>Chordata</taxon>
        <taxon>Craniata</taxon>
        <taxon>Vertebrata</taxon>
        <taxon>Euteleostomi</taxon>
        <taxon>Coelacanthiformes</taxon>
        <taxon>Coelacanthidae</taxon>
        <taxon>Latimeria</taxon>
    </lineage>
</organism>
<dbReference type="EMBL" id="AFYH01261261">
    <property type="status" value="NOT_ANNOTATED_CDS"/>
    <property type="molecule type" value="Genomic_DNA"/>
</dbReference>
<dbReference type="GO" id="GO:0001868">
    <property type="term" value="P:regulation of complement activation, lectin pathway"/>
    <property type="evidence" value="ECO:0007669"/>
    <property type="project" value="UniProtKB-ARBA"/>
</dbReference>
<dbReference type="EMBL" id="AFYH01261260">
    <property type="status" value="NOT_ANNOTATED_CDS"/>
    <property type="molecule type" value="Genomic_DNA"/>
</dbReference>
<keyword evidence="8" id="KW-0106">Calcium</keyword>
<dbReference type="Ensembl" id="ENSLACT00000001888.1">
    <property type="protein sequence ID" value="ENSLACP00000001875.1"/>
    <property type="gene ID" value="ENSLACG00000001673.1"/>
</dbReference>
<evidence type="ECO:0000313" key="11">
    <source>
        <dbReference type="Ensembl" id="ENSLACP00000001875.1"/>
    </source>
</evidence>
<keyword evidence="7" id="KW-0430">Lectin</keyword>
<dbReference type="EMBL" id="AFYH01261258">
    <property type="status" value="NOT_ANNOTATED_CDS"/>
    <property type="molecule type" value="Genomic_DNA"/>
</dbReference>
<protein>
    <recommendedName>
        <fullName evidence="10">Fucolectin tachylectin-4 pentraxin-1 domain-containing protein</fullName>
    </recommendedName>
</protein>
<dbReference type="Bgee" id="ENSLACG00000001673">
    <property type="expression patterns" value="Expressed in pectoral fin and 6 other cell types or tissues"/>
</dbReference>
<keyword evidence="12" id="KW-1185">Reference proteome</keyword>
<dbReference type="GeneTree" id="ENSGT01060000248575"/>
<keyword evidence="5" id="KW-0964">Secreted</keyword>
<dbReference type="PANTHER" id="PTHR45713:SF8">
    <property type="entry name" value="SI:CH211-215K15.4"/>
    <property type="match status" value="1"/>
</dbReference>
<reference evidence="11" key="3">
    <citation type="submission" date="2025-09" db="UniProtKB">
        <authorList>
            <consortium name="Ensembl"/>
        </authorList>
    </citation>
    <scope>IDENTIFICATION</scope>
</reference>
<dbReference type="EMBL" id="AFYH01261263">
    <property type="status" value="NOT_ANNOTATED_CDS"/>
    <property type="molecule type" value="Genomic_DNA"/>
</dbReference>
<dbReference type="PANTHER" id="PTHR45713">
    <property type="entry name" value="FTP DOMAIN-CONTAINING PROTEIN"/>
    <property type="match status" value="1"/>
</dbReference>
<dbReference type="eggNOG" id="ENOG502QQVA">
    <property type="taxonomic scope" value="Eukaryota"/>
</dbReference>
<dbReference type="InParanoid" id="H2ZWV4"/>
<dbReference type="EMBL" id="AFYH01261257">
    <property type="status" value="NOT_ANNOTATED_CDS"/>
    <property type="molecule type" value="Genomic_DNA"/>
</dbReference>
<comment type="function">
    <text evidence="1">Acts as a defensive agent. Recognizes blood group fucosylated oligosaccharides including A, B, H and Lewis B-type antigens. Does not recognize Lewis A antigen and has low affinity for monovalent haptens.</text>
</comment>
<dbReference type="InterPro" id="IPR006585">
    <property type="entry name" value="FTP1"/>
</dbReference>
<dbReference type="EMBL" id="AFYH01261256">
    <property type="status" value="NOT_ANNOTATED_CDS"/>
    <property type="molecule type" value="Genomic_DNA"/>
</dbReference>
<dbReference type="GO" id="GO:0010185">
    <property type="term" value="P:regulation of cellular defense response"/>
    <property type="evidence" value="ECO:0007669"/>
    <property type="project" value="UniProtKB-ARBA"/>
</dbReference>
<dbReference type="GO" id="GO:0005576">
    <property type="term" value="C:extracellular region"/>
    <property type="evidence" value="ECO:0007669"/>
    <property type="project" value="UniProtKB-SubCell"/>
</dbReference>
<dbReference type="EMBL" id="AFYH01261259">
    <property type="status" value="NOT_ANNOTATED_CDS"/>
    <property type="molecule type" value="Genomic_DNA"/>
</dbReference>
<evidence type="ECO:0000259" key="10">
    <source>
        <dbReference type="SMART" id="SM00607"/>
    </source>
</evidence>
<evidence type="ECO:0000256" key="5">
    <source>
        <dbReference type="ARBA" id="ARBA00022525"/>
    </source>
</evidence>
<evidence type="ECO:0000256" key="1">
    <source>
        <dbReference type="ARBA" id="ARBA00002219"/>
    </source>
</evidence>
<comment type="subcellular location">
    <subcellularLocation>
        <location evidence="2">Secreted</location>
    </subcellularLocation>
</comment>
<evidence type="ECO:0000256" key="7">
    <source>
        <dbReference type="ARBA" id="ARBA00022734"/>
    </source>
</evidence>
<dbReference type="AlphaFoldDB" id="H2ZWV4"/>
<comment type="subunit">
    <text evidence="4">Homotrimer.</text>
</comment>
<dbReference type="InterPro" id="IPR051941">
    <property type="entry name" value="BG_Antigen-Binding_Lectin"/>
</dbReference>
<accession>H2ZWV4</accession>
<feature type="domain" description="Fucolectin tachylectin-4 pentraxin-1" evidence="10">
    <location>
        <begin position="170"/>
        <end position="305"/>
    </location>
</feature>
<evidence type="ECO:0000256" key="8">
    <source>
        <dbReference type="ARBA" id="ARBA00022837"/>
    </source>
</evidence>
<dbReference type="EMBL" id="AFYH01261262">
    <property type="status" value="NOT_ANNOTATED_CDS"/>
    <property type="molecule type" value="Genomic_DNA"/>
</dbReference>
<dbReference type="SUPFAM" id="SSF49785">
    <property type="entry name" value="Galactose-binding domain-like"/>
    <property type="match status" value="2"/>
</dbReference>
<dbReference type="OMA" id="QNPKCGT"/>
<evidence type="ECO:0000256" key="9">
    <source>
        <dbReference type="ARBA" id="ARBA00023157"/>
    </source>
</evidence>
<sequence length="305" mass="33981">LVEAELTLQVLWTSSQPSQITENVALRGKATQSSVYTKQDGFHLGNAMNGNDGNNNSDYFLGSCTHTLFENNPWWRVDLLDVYRISRIVITNRGDCCSQHLNGAEIRIGNSLTNNGNQNPKCGTITSVKQRMEFQCNSMTGHYVNVYLPGNNKPLYLCEVEVFGTLVVTIKNVALRGKVTQSSVYSNEDGLHLGNAINGIEGNHNSNYFLGSCTHTAIENNPWWRVDLLDVYRISRIVITIEVIIGNFLTNNGNQNPKCGTVTSVKQTMEFQCNSMIARYVNVYLPGNQKYLHLCDVEVFGTLVG</sequence>
<proteinExistence type="inferred from homology"/>
<dbReference type="GO" id="GO:0046872">
    <property type="term" value="F:metal ion binding"/>
    <property type="evidence" value="ECO:0007669"/>
    <property type="project" value="UniProtKB-KW"/>
</dbReference>
<keyword evidence="9" id="KW-1015">Disulfide bond</keyword>
<reference evidence="11" key="2">
    <citation type="submission" date="2025-08" db="UniProtKB">
        <authorList>
            <consortium name="Ensembl"/>
        </authorList>
    </citation>
    <scope>IDENTIFICATION</scope>
</reference>
<dbReference type="SMART" id="SM00607">
    <property type="entry name" value="FTP"/>
    <property type="match status" value="2"/>
</dbReference>
<keyword evidence="6" id="KW-0479">Metal-binding</keyword>
<dbReference type="InterPro" id="IPR008979">
    <property type="entry name" value="Galactose-bd-like_sf"/>
</dbReference>
<name>H2ZWV4_LATCH</name>
<dbReference type="Gene3D" id="2.60.120.260">
    <property type="entry name" value="Galactose-binding domain-like"/>
    <property type="match status" value="2"/>
</dbReference>
<dbReference type="GO" id="GO:0042806">
    <property type="term" value="F:fucose binding"/>
    <property type="evidence" value="ECO:0007669"/>
    <property type="project" value="UniProtKB-ARBA"/>
</dbReference>
<dbReference type="HOGENOM" id="CLU_073092_0_0_1"/>
<dbReference type="Proteomes" id="UP000008672">
    <property type="component" value="Unassembled WGS sequence"/>
</dbReference>
<evidence type="ECO:0000256" key="2">
    <source>
        <dbReference type="ARBA" id="ARBA00004613"/>
    </source>
</evidence>